<accession>A0A377GDE9</accession>
<proteinExistence type="inferred from homology"/>
<dbReference type="InterPro" id="IPR004232">
    <property type="entry name" value="CN_Hdrtase_a/SCN_Hdrlase_g"/>
</dbReference>
<evidence type="ECO:0000313" key="7">
    <source>
        <dbReference type="Proteomes" id="UP000254554"/>
    </source>
</evidence>
<dbReference type="EMBL" id="UGGT01000001">
    <property type="protein sequence ID" value="STO22491.1"/>
    <property type="molecule type" value="Genomic_DNA"/>
</dbReference>
<sequence>MTKKTGKSSCCDEHDHLHEHSHDSGDEYVNMHPIKEREEAIEFTILEAAIRELCIEKGLFSADDHRRFVEWYESIGPMGGARVVARAWVDPEFKKRLLKDGVAACLEMGIDWMKPTGSGTPSDYTFLLVCENTPKVHHTMVCTLCSCYPRPLLGTSPAWYERMNYRRRMVRWPRQLLAEFGTIIPEDVEVRVHDSNQKTRYMILPMRPAGTEDWTEEQLQTLVTRDTMIGVTLPKVERLNDNHPGNQKNE</sequence>
<organism evidence="6 7">
    <name type="scientific">Fluoribacter dumoffii</name>
    <dbReference type="NCBI Taxonomy" id="463"/>
    <lineage>
        <taxon>Bacteria</taxon>
        <taxon>Pseudomonadati</taxon>
        <taxon>Pseudomonadota</taxon>
        <taxon>Gammaproteobacteria</taxon>
        <taxon>Legionellales</taxon>
        <taxon>Legionellaceae</taxon>
        <taxon>Fluoribacter</taxon>
    </lineage>
</organism>
<reference evidence="6 7" key="1">
    <citation type="submission" date="2018-06" db="EMBL/GenBank/DDBJ databases">
        <authorList>
            <consortium name="Pathogen Informatics"/>
            <person name="Doyle S."/>
        </authorList>
    </citation>
    <scope>NUCLEOTIDE SEQUENCE [LARGE SCALE GENOMIC DNA]</scope>
    <source>
        <strain evidence="6 7">NCTC11370</strain>
    </source>
</reference>
<evidence type="ECO:0000256" key="3">
    <source>
        <dbReference type="PIRSR" id="PIRSR001426-1"/>
    </source>
</evidence>
<dbReference type="STRING" id="1094715.GCA_000236165_02428"/>
<dbReference type="Gene3D" id="3.90.330.10">
    <property type="entry name" value="Nitrile hydratase alpha /Thiocyanate hydrolase gamma"/>
    <property type="match status" value="1"/>
</dbReference>
<feature type="compositionally biased region" description="Basic and acidic residues" evidence="4">
    <location>
        <begin position="10"/>
        <end position="25"/>
    </location>
</feature>
<dbReference type="EC" id="3.5.5.8" evidence="6"/>
<evidence type="ECO:0000259" key="5">
    <source>
        <dbReference type="Pfam" id="PF02979"/>
    </source>
</evidence>
<feature type="binding site" evidence="3">
    <location>
        <position position="147"/>
    </location>
    <ligand>
        <name>Fe(3+)</name>
        <dbReference type="ChEBI" id="CHEBI:29034"/>
    </ligand>
</feature>
<protein>
    <submittedName>
        <fullName evidence="6">Thiocyanate hydrolase subunit gamma</fullName>
        <ecNumber evidence="6">3.5.5.8</ecNumber>
    </submittedName>
</protein>
<feature type="region of interest" description="Disordered" evidence="4">
    <location>
        <begin position="1"/>
        <end position="28"/>
    </location>
</feature>
<keyword evidence="2 3" id="KW-0479">Metal-binding</keyword>
<name>A0A377GDE9_9GAMM</name>
<gene>
    <name evidence="6" type="primary">scnC</name>
    <name evidence="6" type="ORF">NCTC11370_02583</name>
</gene>
<comment type="similarity">
    <text evidence="1">Belongs to the nitrile hydratase subunit alpha family.</text>
</comment>
<evidence type="ECO:0000256" key="4">
    <source>
        <dbReference type="SAM" id="MobiDB-lite"/>
    </source>
</evidence>
<dbReference type="Pfam" id="PF02979">
    <property type="entry name" value="NHase_alpha"/>
    <property type="match status" value="1"/>
</dbReference>
<dbReference type="SUPFAM" id="SSF56209">
    <property type="entry name" value="Nitrile hydratase alpha chain"/>
    <property type="match status" value="1"/>
</dbReference>
<feature type="binding site" evidence="3">
    <location>
        <position position="145"/>
    </location>
    <ligand>
        <name>Fe(3+)</name>
        <dbReference type="ChEBI" id="CHEBI:29034"/>
    </ligand>
</feature>
<dbReference type="InterPro" id="IPR023900">
    <property type="entry name" value="CN_Hdrtase_asu/SCN_Hdrlase_gsu"/>
</dbReference>
<dbReference type="GO" id="GO:0018760">
    <property type="term" value="F:thiocyanate hydrolase activity"/>
    <property type="evidence" value="ECO:0007669"/>
    <property type="project" value="UniProtKB-EC"/>
</dbReference>
<evidence type="ECO:0000256" key="2">
    <source>
        <dbReference type="ARBA" id="ARBA00022723"/>
    </source>
</evidence>
<dbReference type="GeneID" id="93293342"/>
<dbReference type="NCBIfam" id="TIGR03887">
    <property type="entry name" value="thiocyan_alph"/>
    <property type="match status" value="1"/>
</dbReference>
<evidence type="ECO:0000256" key="1">
    <source>
        <dbReference type="ARBA" id="ARBA00009363"/>
    </source>
</evidence>
<dbReference type="PIRSF" id="PIRSF001426">
    <property type="entry name" value="NHase_alpha"/>
    <property type="match status" value="1"/>
</dbReference>
<feature type="domain" description="Nitrile hydratase alpha/Thiocyanate hydrolase gamma" evidence="5">
    <location>
        <begin position="44"/>
        <end position="232"/>
    </location>
</feature>
<dbReference type="InterPro" id="IPR036648">
    <property type="entry name" value="CN_Hdrase_a/SCN_Hdrase_g_sf"/>
</dbReference>
<dbReference type="OrthoDB" id="528553at2"/>
<dbReference type="RefSeq" id="WP_010654599.1">
    <property type="nucleotide sequence ID" value="NZ_UGGT01000001.1"/>
</dbReference>
<keyword evidence="3" id="KW-0408">Iron</keyword>
<dbReference type="AlphaFoldDB" id="A0A377GDE9"/>
<keyword evidence="7" id="KW-1185">Reference proteome</keyword>
<feature type="binding site" evidence="3">
    <location>
        <position position="142"/>
    </location>
    <ligand>
        <name>Fe(3+)</name>
        <dbReference type="ChEBI" id="CHEBI:29034"/>
    </ligand>
</feature>
<dbReference type="GO" id="GO:0046914">
    <property type="term" value="F:transition metal ion binding"/>
    <property type="evidence" value="ECO:0007669"/>
    <property type="project" value="InterPro"/>
</dbReference>
<dbReference type="Proteomes" id="UP000254554">
    <property type="component" value="Unassembled WGS sequence"/>
</dbReference>
<evidence type="ECO:0000313" key="6">
    <source>
        <dbReference type="EMBL" id="STO22491.1"/>
    </source>
</evidence>
<keyword evidence="6" id="KW-0378">Hydrolase</keyword>
<dbReference type="InterPro" id="IPR023901">
    <property type="entry name" value="Thiocyan_Hydrolase_gsu"/>
</dbReference>
<feature type="binding site" evidence="3">
    <location>
        <position position="146"/>
    </location>
    <ligand>
        <name>Fe(3+)</name>
        <dbReference type="ChEBI" id="CHEBI:29034"/>
    </ligand>
</feature>